<keyword evidence="9" id="KW-0342">GTP-binding</keyword>
<dbReference type="GO" id="GO:0005525">
    <property type="term" value="F:GTP binding"/>
    <property type="evidence" value="ECO:0007669"/>
    <property type="project" value="UniProtKB-KW"/>
</dbReference>
<feature type="domain" description="WW" evidence="16">
    <location>
        <begin position="212"/>
        <end position="245"/>
    </location>
</feature>
<comment type="pathway">
    <text evidence="2">Protein modification; protein ubiquitination.</text>
</comment>
<dbReference type="SUPFAM" id="SSF51045">
    <property type="entry name" value="WW domain"/>
    <property type="match status" value="4"/>
</dbReference>
<dbReference type="PROSITE" id="PS50237">
    <property type="entry name" value="HECT"/>
    <property type="match status" value="1"/>
</dbReference>
<dbReference type="Gene3D" id="3.90.1750.10">
    <property type="entry name" value="Hect, E3 ligase catalytic domains"/>
    <property type="match status" value="1"/>
</dbReference>
<evidence type="ECO:0000256" key="15">
    <source>
        <dbReference type="SAM" id="MobiDB-lite"/>
    </source>
</evidence>
<dbReference type="UniPathway" id="UPA00143"/>
<dbReference type="SMART" id="SM00119">
    <property type="entry name" value="HECTc"/>
    <property type="match status" value="1"/>
</dbReference>
<feature type="compositionally biased region" description="Polar residues" evidence="15">
    <location>
        <begin position="959"/>
        <end position="984"/>
    </location>
</feature>
<dbReference type="Gene3D" id="3.40.50.300">
    <property type="entry name" value="P-loop containing nucleotide triphosphate hydrolases"/>
    <property type="match status" value="1"/>
</dbReference>
<evidence type="ECO:0000256" key="1">
    <source>
        <dbReference type="ARBA" id="ARBA00000885"/>
    </source>
</evidence>
<evidence type="ECO:0000256" key="5">
    <source>
        <dbReference type="ARBA" id="ARBA00022679"/>
    </source>
</evidence>
<evidence type="ECO:0000256" key="7">
    <source>
        <dbReference type="ARBA" id="ARBA00022741"/>
    </source>
</evidence>
<evidence type="ECO:0000256" key="11">
    <source>
        <dbReference type="ARBA" id="ARBA00023288"/>
    </source>
</evidence>
<dbReference type="Gene3D" id="3.30.2410.10">
    <property type="entry name" value="Hect, E3 ligase catalytic domain"/>
    <property type="match status" value="1"/>
</dbReference>
<evidence type="ECO:0000259" key="16">
    <source>
        <dbReference type="PROSITE" id="PS50020"/>
    </source>
</evidence>
<dbReference type="EMBL" id="LWCA01000060">
    <property type="protein sequence ID" value="OAF71338.1"/>
    <property type="molecule type" value="Genomic_DNA"/>
</dbReference>
<feature type="region of interest" description="Disordered" evidence="15">
    <location>
        <begin position="164"/>
        <end position="185"/>
    </location>
</feature>
<keyword evidence="7" id="KW-0547">Nucleotide-binding</keyword>
<keyword evidence="12" id="KW-0636">Prenylation</keyword>
<feature type="domain" description="HECT" evidence="17">
    <location>
        <begin position="437"/>
        <end position="766"/>
    </location>
</feature>
<evidence type="ECO:0000256" key="2">
    <source>
        <dbReference type="ARBA" id="ARBA00004906"/>
    </source>
</evidence>
<dbReference type="PROSITE" id="PS51421">
    <property type="entry name" value="RAS"/>
    <property type="match status" value="1"/>
</dbReference>
<dbReference type="NCBIfam" id="TIGR00231">
    <property type="entry name" value="small_GTP"/>
    <property type="match status" value="1"/>
</dbReference>
<dbReference type="GO" id="GO:0005737">
    <property type="term" value="C:cytoplasm"/>
    <property type="evidence" value="ECO:0007669"/>
    <property type="project" value="TreeGrafter"/>
</dbReference>
<dbReference type="SUPFAM" id="SSF56204">
    <property type="entry name" value="Hect, E3 ligase catalytic domain"/>
    <property type="match status" value="1"/>
</dbReference>
<dbReference type="InterPro" id="IPR050409">
    <property type="entry name" value="E3_ubiq-protein_ligase"/>
</dbReference>
<keyword evidence="8 14" id="KW-0833">Ubl conjugation pathway</keyword>
<name>A0A177BAJ2_9BILA</name>
<sequence>MSTKSNLKIKVLKIVIPKNAHGTRDRPEGIKSKSHLFAEFRGDFVKKTRLSTITDNANLNQIINVVVPINGVLEVELFARKSYTTPEISYGVGVVNFKKIIELQGILSMYNEKIIINRPTDNKGVAFIYIHIFDLNNDEYPNTSATANISDEFELIDISSCPPASTNTPSLVPSSSTQNNDLPNGWEERCSDDRKYYIDHVTKLTTWTKPCTNLPSGWEQRIAPNRQIYYIDHNSRTTSWLKPNSSNLANFARYERNNASQNIQNLDERYRLNNDFTETSEPITTETNHTDNSSNDDTDLAKLNLSPRGPLPPNWEGRKTKSGRVYYVDHLRRLTQWLDPRPIEYPLPSGWEIRYTNNLRRYFVNHNDHTTTYTDPRQQVSAELLSKFCKKLSFSERLSHFYVFCKNQQDQCTGFTKIPIKRDRIFEDSYVQLMKCTATELQRKIFISFIDEEGLDYGGIQREWAFLLSEKIMHPGYCLFKYASENNFNLILNNMSHVNQDHLQLFKCYGRLIGLALYRRILLSRCLSRTSIKDVLLDLPCTLQDIESFAEYDNLVWVRDNHIDPEEFSVYFCLEYEEFGERREINLVDSGSDMLVTNENKLEYIDLCVNFFLSHNLKSQKKAIRQGVNEIFNINNLRSFDASEIEIMLVGMQELNVNEWKNNTRYKNCSPKDEQVMYFWKYLEEASNETRTRLLQFVTGTCRLPVGSFVELMGSNGPQKFCIAKVGDEDALPRAHTCFNRLDLPPYKSFQKLKDKITFAIENTQGSTKTTNMNASSVSYSTCVGKSCLLLQFTDKRFQPVHDLTIGVEFGARMINIDRKQIKLQIWDTAGQESFRSITRSYYRGAAGALLVYDVTRRDTFDHLLSWLEDARHHSNSNMVIVLIGNKSDLDTKRDVMKEEGEAFANEHGLLFIETSAKTAVNVDRAFTETAAKIYQQIQDGVFDINNEGNGIKLGPQHGASSGIGQITGSSKYDSSRQNSNCCS</sequence>
<dbReference type="GO" id="GO:0043161">
    <property type="term" value="P:proteasome-mediated ubiquitin-dependent protein catabolic process"/>
    <property type="evidence" value="ECO:0007669"/>
    <property type="project" value="TreeGrafter"/>
</dbReference>
<dbReference type="SMART" id="SM00456">
    <property type="entry name" value="WW"/>
    <property type="match status" value="4"/>
</dbReference>
<dbReference type="Gene3D" id="2.20.70.10">
    <property type="match status" value="3"/>
</dbReference>
<reference evidence="18 19" key="1">
    <citation type="submission" date="2016-04" db="EMBL/GenBank/DDBJ databases">
        <title>The genome of Intoshia linei affirms orthonectids as highly simplified spiralians.</title>
        <authorList>
            <person name="Mikhailov K.V."/>
            <person name="Slusarev G.S."/>
            <person name="Nikitin M.A."/>
            <person name="Logacheva M.D."/>
            <person name="Penin A."/>
            <person name="Aleoshin V."/>
            <person name="Panchin Y.V."/>
        </authorList>
    </citation>
    <scope>NUCLEOTIDE SEQUENCE [LARGE SCALE GENOMIC DNA]</scope>
    <source>
        <strain evidence="18">Intl2013</strain>
        <tissue evidence="18">Whole animal</tissue>
    </source>
</reference>
<dbReference type="CDD" id="cd00201">
    <property type="entry name" value="WW"/>
    <property type="match status" value="4"/>
</dbReference>
<gene>
    <name evidence="18" type="ORF">A3Q56_00917</name>
</gene>
<keyword evidence="10" id="KW-0472">Membrane</keyword>
<feature type="domain" description="WW" evidence="16">
    <location>
        <begin position="345"/>
        <end position="378"/>
    </location>
</feature>
<dbReference type="GO" id="GO:0012505">
    <property type="term" value="C:endomembrane system"/>
    <property type="evidence" value="ECO:0007669"/>
    <property type="project" value="UniProtKB-SubCell"/>
</dbReference>
<evidence type="ECO:0000256" key="6">
    <source>
        <dbReference type="ARBA" id="ARBA00022737"/>
    </source>
</evidence>
<comment type="catalytic activity">
    <reaction evidence="1">
        <text>S-ubiquitinyl-[E2 ubiquitin-conjugating enzyme]-L-cysteine + [acceptor protein]-L-lysine = [E2 ubiquitin-conjugating enzyme]-L-cysteine + N(6)-ubiquitinyl-[acceptor protein]-L-lysine.</text>
        <dbReference type="EC" id="2.3.2.26"/>
    </reaction>
</comment>
<evidence type="ECO:0000256" key="9">
    <source>
        <dbReference type="ARBA" id="ARBA00023134"/>
    </source>
</evidence>
<keyword evidence="6" id="KW-0677">Repeat</keyword>
<evidence type="ECO:0000313" key="18">
    <source>
        <dbReference type="EMBL" id="OAF71338.1"/>
    </source>
</evidence>
<dbReference type="EC" id="2.3.2.26" evidence="4"/>
<dbReference type="Proteomes" id="UP000078046">
    <property type="component" value="Unassembled WGS sequence"/>
</dbReference>
<keyword evidence="5" id="KW-0808">Transferase</keyword>
<feature type="compositionally biased region" description="Low complexity" evidence="15">
    <location>
        <begin position="284"/>
        <end position="295"/>
    </location>
</feature>
<feature type="active site" description="Glycyl thioester intermediate" evidence="14">
    <location>
        <position position="738"/>
    </location>
</feature>
<evidence type="ECO:0000256" key="8">
    <source>
        <dbReference type="ARBA" id="ARBA00022786"/>
    </source>
</evidence>
<dbReference type="PANTHER" id="PTHR11254:SF429">
    <property type="entry name" value="E3 UBIQUITIN-PROTEIN LIGASE SU(DX)"/>
    <property type="match status" value="1"/>
</dbReference>
<dbReference type="PROSITE" id="PS01159">
    <property type="entry name" value="WW_DOMAIN_1"/>
    <property type="match status" value="4"/>
</dbReference>
<dbReference type="PROSITE" id="PS51420">
    <property type="entry name" value="RHO"/>
    <property type="match status" value="1"/>
</dbReference>
<dbReference type="CDD" id="cd00078">
    <property type="entry name" value="HECTc"/>
    <property type="match status" value="1"/>
</dbReference>
<feature type="region of interest" description="Disordered" evidence="15">
    <location>
        <begin position="954"/>
        <end position="984"/>
    </location>
</feature>
<dbReference type="PRINTS" id="PR00449">
    <property type="entry name" value="RASTRNSFRMNG"/>
</dbReference>
<keyword evidence="19" id="KW-1185">Reference proteome</keyword>
<organism evidence="18 19">
    <name type="scientific">Intoshia linei</name>
    <dbReference type="NCBI Taxonomy" id="1819745"/>
    <lineage>
        <taxon>Eukaryota</taxon>
        <taxon>Metazoa</taxon>
        <taxon>Spiralia</taxon>
        <taxon>Lophotrochozoa</taxon>
        <taxon>Mesozoa</taxon>
        <taxon>Orthonectida</taxon>
        <taxon>Rhopaluridae</taxon>
        <taxon>Intoshia</taxon>
    </lineage>
</organism>
<dbReference type="FunFam" id="3.30.2410.10:FF:000002">
    <property type="entry name" value="E3 ubiquitin-protein ligase HECW2"/>
    <property type="match status" value="1"/>
</dbReference>
<dbReference type="PROSITE" id="PS50020">
    <property type="entry name" value="WW_DOMAIN_2"/>
    <property type="match status" value="4"/>
</dbReference>
<feature type="domain" description="WW" evidence="16">
    <location>
        <begin position="180"/>
        <end position="212"/>
    </location>
</feature>
<dbReference type="FunFam" id="3.90.1750.10:FF:000079">
    <property type="entry name" value="E3 ubiquitin-protein ligase"/>
    <property type="match status" value="1"/>
</dbReference>
<dbReference type="OrthoDB" id="423283at2759"/>
<dbReference type="SMART" id="SM00174">
    <property type="entry name" value="RHO"/>
    <property type="match status" value="1"/>
</dbReference>
<dbReference type="Pfam" id="PF00397">
    <property type="entry name" value="WW"/>
    <property type="match status" value="3"/>
</dbReference>
<evidence type="ECO:0000256" key="10">
    <source>
        <dbReference type="ARBA" id="ARBA00023136"/>
    </source>
</evidence>
<dbReference type="PANTHER" id="PTHR11254">
    <property type="entry name" value="HECT DOMAIN UBIQUITIN-PROTEIN LIGASE"/>
    <property type="match status" value="1"/>
</dbReference>
<dbReference type="InterPro" id="IPR001202">
    <property type="entry name" value="WW_dom"/>
</dbReference>
<dbReference type="InterPro" id="IPR001806">
    <property type="entry name" value="Small_GTPase"/>
</dbReference>
<evidence type="ECO:0000256" key="12">
    <source>
        <dbReference type="ARBA" id="ARBA00023289"/>
    </source>
</evidence>
<dbReference type="SMART" id="SM00173">
    <property type="entry name" value="RAS"/>
    <property type="match status" value="1"/>
</dbReference>
<feature type="region of interest" description="Disordered" evidence="15">
    <location>
        <begin position="279"/>
        <end position="317"/>
    </location>
</feature>
<proteinExistence type="inferred from homology"/>
<evidence type="ECO:0000256" key="3">
    <source>
        <dbReference type="ARBA" id="ARBA00006270"/>
    </source>
</evidence>
<evidence type="ECO:0000256" key="13">
    <source>
        <dbReference type="ARBA" id="ARBA00037868"/>
    </source>
</evidence>
<accession>A0A177BAJ2</accession>
<comment type="subcellular location">
    <subcellularLocation>
        <location evidence="13">Endomembrane system</location>
        <topology evidence="13">Lipid-anchor</topology>
    </subcellularLocation>
</comment>
<dbReference type="SMART" id="SM00175">
    <property type="entry name" value="RAB"/>
    <property type="match status" value="1"/>
</dbReference>
<dbReference type="Pfam" id="PF00071">
    <property type="entry name" value="Ras"/>
    <property type="match status" value="1"/>
</dbReference>
<dbReference type="InterPro" id="IPR027417">
    <property type="entry name" value="P-loop_NTPase"/>
</dbReference>
<comment type="caution">
    <text evidence="18">The sequence shown here is derived from an EMBL/GenBank/DDBJ whole genome shotgun (WGS) entry which is preliminary data.</text>
</comment>
<dbReference type="InterPro" id="IPR000569">
    <property type="entry name" value="HECT_dom"/>
</dbReference>
<dbReference type="InterPro" id="IPR035983">
    <property type="entry name" value="Hect_E3_ubiquitin_ligase"/>
</dbReference>
<comment type="similarity">
    <text evidence="3">Belongs to the small GTPase superfamily. Rab family.</text>
</comment>
<dbReference type="GO" id="GO:0003924">
    <property type="term" value="F:GTPase activity"/>
    <property type="evidence" value="ECO:0007669"/>
    <property type="project" value="InterPro"/>
</dbReference>
<dbReference type="GO" id="GO:0016567">
    <property type="term" value="P:protein ubiquitination"/>
    <property type="evidence" value="ECO:0007669"/>
    <property type="project" value="UniProtKB-UniPathway"/>
</dbReference>
<keyword evidence="11" id="KW-0449">Lipoprotein</keyword>
<dbReference type="AlphaFoldDB" id="A0A177BAJ2"/>
<dbReference type="GO" id="GO:0061630">
    <property type="term" value="F:ubiquitin protein ligase activity"/>
    <property type="evidence" value="ECO:0007669"/>
    <property type="project" value="UniProtKB-EC"/>
</dbReference>
<feature type="compositionally biased region" description="Polar residues" evidence="15">
    <location>
        <begin position="164"/>
        <end position="182"/>
    </location>
</feature>
<dbReference type="InterPro" id="IPR036020">
    <property type="entry name" value="WW_dom_sf"/>
</dbReference>
<dbReference type="Pfam" id="PF00632">
    <property type="entry name" value="HECT"/>
    <property type="match status" value="1"/>
</dbReference>
<dbReference type="SMART" id="SM00176">
    <property type="entry name" value="RAN"/>
    <property type="match status" value="1"/>
</dbReference>
<dbReference type="SUPFAM" id="SSF52540">
    <property type="entry name" value="P-loop containing nucleoside triphosphate hydrolases"/>
    <property type="match status" value="1"/>
</dbReference>
<dbReference type="InterPro" id="IPR005225">
    <property type="entry name" value="Small_GTP-bd"/>
</dbReference>
<evidence type="ECO:0000256" key="4">
    <source>
        <dbReference type="ARBA" id="ARBA00012485"/>
    </source>
</evidence>
<evidence type="ECO:0000313" key="19">
    <source>
        <dbReference type="Proteomes" id="UP000078046"/>
    </source>
</evidence>
<protein>
    <recommendedName>
        <fullName evidence="4">HECT-type E3 ubiquitin transferase</fullName>
        <ecNumber evidence="4">2.3.2.26</ecNumber>
    </recommendedName>
</protein>
<feature type="domain" description="WW" evidence="16">
    <location>
        <begin position="309"/>
        <end position="342"/>
    </location>
</feature>
<dbReference type="PROSITE" id="PS51419">
    <property type="entry name" value="RAB"/>
    <property type="match status" value="1"/>
</dbReference>
<evidence type="ECO:0000259" key="17">
    <source>
        <dbReference type="PROSITE" id="PS50237"/>
    </source>
</evidence>
<evidence type="ECO:0000256" key="14">
    <source>
        <dbReference type="PROSITE-ProRule" id="PRU00104"/>
    </source>
</evidence>
<dbReference type="FunFam" id="3.40.50.300:FF:000263">
    <property type="entry name" value="Ras-related protein RABB1c"/>
    <property type="match status" value="1"/>
</dbReference>
<dbReference type="Gene3D" id="3.30.2160.10">
    <property type="entry name" value="Hect, E3 ligase catalytic domain"/>
    <property type="match status" value="1"/>
</dbReference>